<name>A0ABY6CSW8_9BACT</name>
<sequence>MKLLNTFKGKKIFLTGHTGFKGSWMLVLLHHLGAQVKGYALEAEQTSLYRQIDGDLMCDSVIADLRDADRLNTEIKQFSPDFVFHFAAQPLVIDSYNDPKYTFDVNIGGTVNVLEAFRKLDHPCSLLAITTDKVYKNKESSIPYQESDELGGHDPYSASKAAMEIVLQSYINSFGLNGQNQKTSVIGRAGNVIGGGDWATNRIVPDIARSLLKNETLVLRNPHAIRPWQHVLDALMGYLLAIAQSHISENYIYNFGPDTEEKINVEDLTKIAMKVTGRGNYTIDQNLTALKETGQLLLDSNRAKKELGWRPVWNGQEAISQAMNWYLRYEGGEEPLHICQTNISNYLESAKNQYV</sequence>
<dbReference type="Gene3D" id="3.90.25.10">
    <property type="entry name" value="UDP-galactose 4-epimerase, domain 1"/>
    <property type="match status" value="1"/>
</dbReference>
<dbReference type="InterPro" id="IPR016040">
    <property type="entry name" value="NAD(P)-bd_dom"/>
</dbReference>
<evidence type="ECO:0000313" key="2">
    <source>
        <dbReference type="EMBL" id="UXP32939.1"/>
    </source>
</evidence>
<dbReference type="EMBL" id="CP106679">
    <property type="protein sequence ID" value="UXP32939.1"/>
    <property type="molecule type" value="Genomic_DNA"/>
</dbReference>
<evidence type="ECO:0000259" key="1">
    <source>
        <dbReference type="Pfam" id="PF16363"/>
    </source>
</evidence>
<keyword evidence="3" id="KW-1185">Reference proteome</keyword>
<dbReference type="Gene3D" id="3.40.50.720">
    <property type="entry name" value="NAD(P)-binding Rossmann-like Domain"/>
    <property type="match status" value="1"/>
</dbReference>
<dbReference type="NCBIfam" id="TIGR02622">
    <property type="entry name" value="CDP_4_6_dhtase"/>
    <property type="match status" value="1"/>
</dbReference>
<dbReference type="EC" id="4.2.1.45" evidence="2"/>
<dbReference type="PANTHER" id="PTHR43000">
    <property type="entry name" value="DTDP-D-GLUCOSE 4,6-DEHYDRATASE-RELATED"/>
    <property type="match status" value="1"/>
</dbReference>
<dbReference type="RefSeq" id="WP_262310371.1">
    <property type="nucleotide sequence ID" value="NZ_CP106679.1"/>
</dbReference>
<dbReference type="Proteomes" id="UP001065174">
    <property type="component" value="Chromosome"/>
</dbReference>
<organism evidence="2 3">
    <name type="scientific">Reichenbachiella agarivorans</name>
    <dbReference type="NCBI Taxonomy" id="2979464"/>
    <lineage>
        <taxon>Bacteria</taxon>
        <taxon>Pseudomonadati</taxon>
        <taxon>Bacteroidota</taxon>
        <taxon>Cytophagia</taxon>
        <taxon>Cytophagales</taxon>
        <taxon>Reichenbachiellaceae</taxon>
        <taxon>Reichenbachiella</taxon>
    </lineage>
</organism>
<feature type="domain" description="NAD(P)-binding" evidence="1">
    <location>
        <begin position="14"/>
        <end position="320"/>
    </location>
</feature>
<dbReference type="SUPFAM" id="SSF51735">
    <property type="entry name" value="NAD(P)-binding Rossmann-fold domains"/>
    <property type="match status" value="1"/>
</dbReference>
<dbReference type="GO" id="GO:0047733">
    <property type="term" value="F:CDP-glucose 4,6-dehydratase activity"/>
    <property type="evidence" value="ECO:0007669"/>
    <property type="project" value="UniProtKB-EC"/>
</dbReference>
<dbReference type="InterPro" id="IPR013445">
    <property type="entry name" value="CDP_4_6_deHydtase"/>
</dbReference>
<accession>A0ABY6CSW8</accession>
<dbReference type="Pfam" id="PF16363">
    <property type="entry name" value="GDP_Man_Dehyd"/>
    <property type="match status" value="1"/>
</dbReference>
<evidence type="ECO:0000313" key="3">
    <source>
        <dbReference type="Proteomes" id="UP001065174"/>
    </source>
</evidence>
<protein>
    <submittedName>
        <fullName evidence="2">CDP-glucose 4,6-dehydratase</fullName>
        <ecNumber evidence="2">4.2.1.45</ecNumber>
    </submittedName>
</protein>
<gene>
    <name evidence="2" type="primary">rfbG</name>
    <name evidence="2" type="ORF">N6H18_03085</name>
</gene>
<keyword evidence="2" id="KW-0456">Lyase</keyword>
<proteinExistence type="predicted"/>
<reference evidence="2" key="1">
    <citation type="submission" date="2022-09" db="EMBL/GenBank/DDBJ databases">
        <title>Comparative genomics and taxonomic characterization of three novel marine species of genus Reichenbachiella exhibiting antioxidant and polysaccharide degradation activities.</title>
        <authorList>
            <person name="Muhammad N."/>
            <person name="Lee Y.-J."/>
            <person name="Ko J."/>
            <person name="Kim S.-G."/>
        </authorList>
    </citation>
    <scope>NUCLEOTIDE SEQUENCE</scope>
    <source>
        <strain evidence="2">BKB1-1</strain>
    </source>
</reference>
<dbReference type="InterPro" id="IPR036291">
    <property type="entry name" value="NAD(P)-bd_dom_sf"/>
</dbReference>